<evidence type="ECO:0000256" key="5">
    <source>
        <dbReference type="ARBA" id="ARBA00022927"/>
    </source>
</evidence>
<dbReference type="EMBL" id="BMQL01000004">
    <property type="protein sequence ID" value="GGR01211.1"/>
    <property type="molecule type" value="Genomic_DNA"/>
</dbReference>
<name>A0A918F2J1_9DEIO</name>
<dbReference type="Gene3D" id="1.20.5.3310">
    <property type="match status" value="1"/>
</dbReference>
<evidence type="ECO:0000256" key="3">
    <source>
        <dbReference type="ARBA" id="ARBA00022475"/>
    </source>
</evidence>
<reference evidence="10" key="1">
    <citation type="journal article" date="2014" name="Int. J. Syst. Evol. Microbiol.">
        <title>Complete genome sequence of Corynebacterium casei LMG S-19264T (=DSM 44701T), isolated from a smear-ripened cheese.</title>
        <authorList>
            <consortium name="US DOE Joint Genome Institute (JGI-PGF)"/>
            <person name="Walter F."/>
            <person name="Albersmeier A."/>
            <person name="Kalinowski J."/>
            <person name="Ruckert C."/>
        </authorList>
    </citation>
    <scope>NUCLEOTIDE SEQUENCE</scope>
    <source>
        <strain evidence="10">JCM 31311</strain>
    </source>
</reference>
<dbReference type="GO" id="GO:0033281">
    <property type="term" value="C:TAT protein transport complex"/>
    <property type="evidence" value="ECO:0007669"/>
    <property type="project" value="UniProtKB-UniRule"/>
</dbReference>
<keyword evidence="7 9" id="KW-0811">Translocation</keyword>
<proteinExistence type="inferred from homology"/>
<dbReference type="AlphaFoldDB" id="A0A918F2J1"/>
<evidence type="ECO:0000313" key="11">
    <source>
        <dbReference type="Proteomes" id="UP000603865"/>
    </source>
</evidence>
<comment type="similarity">
    <text evidence="9">Belongs to the TatA/E family.</text>
</comment>
<dbReference type="PANTHER" id="PTHR42982:SF1">
    <property type="entry name" value="SEC-INDEPENDENT PROTEIN TRANSLOCASE PROTEIN TATA"/>
    <property type="match status" value="1"/>
</dbReference>
<comment type="subcellular location">
    <subcellularLocation>
        <location evidence="1 9">Cell membrane</location>
        <topology evidence="1 9">Single-pass membrane protein</topology>
    </subcellularLocation>
</comment>
<keyword evidence="5 9" id="KW-0653">Protein transport</keyword>
<evidence type="ECO:0000256" key="4">
    <source>
        <dbReference type="ARBA" id="ARBA00022692"/>
    </source>
</evidence>
<dbReference type="InterPro" id="IPR003369">
    <property type="entry name" value="TatA/B/E"/>
</dbReference>
<accession>A0A918F2J1</accession>
<dbReference type="PANTHER" id="PTHR42982">
    <property type="entry name" value="SEC-INDEPENDENT PROTEIN TRANSLOCASE PROTEIN TATA"/>
    <property type="match status" value="1"/>
</dbReference>
<evidence type="ECO:0000256" key="6">
    <source>
        <dbReference type="ARBA" id="ARBA00022989"/>
    </source>
</evidence>
<keyword evidence="2 9" id="KW-0813">Transport</keyword>
<dbReference type="GO" id="GO:0043953">
    <property type="term" value="P:protein transport by the Tat complex"/>
    <property type="evidence" value="ECO:0007669"/>
    <property type="project" value="UniProtKB-UniRule"/>
</dbReference>
<comment type="subunit">
    <text evidence="9">Forms a complex with TatC.</text>
</comment>
<keyword evidence="3 9" id="KW-1003">Cell membrane</keyword>
<evidence type="ECO:0000313" key="10">
    <source>
        <dbReference type="EMBL" id="GGR01211.1"/>
    </source>
</evidence>
<dbReference type="RefSeq" id="WP_189088665.1">
    <property type="nucleotide sequence ID" value="NZ_BMQL01000004.1"/>
</dbReference>
<evidence type="ECO:0000256" key="9">
    <source>
        <dbReference type="HAMAP-Rule" id="MF_00236"/>
    </source>
</evidence>
<evidence type="ECO:0000256" key="8">
    <source>
        <dbReference type="ARBA" id="ARBA00023136"/>
    </source>
</evidence>
<comment type="function">
    <text evidence="9">Part of the twin-arginine translocation (Tat) system that transports large folded proteins containing a characteristic twin-arginine motif in their signal peptide across membranes. TatA could form the protein-conducting channel of the Tat system.</text>
</comment>
<organism evidence="10 11">
    <name type="scientific">Deinococcus ruber</name>
    <dbReference type="NCBI Taxonomy" id="1848197"/>
    <lineage>
        <taxon>Bacteria</taxon>
        <taxon>Thermotogati</taxon>
        <taxon>Deinococcota</taxon>
        <taxon>Deinococci</taxon>
        <taxon>Deinococcales</taxon>
        <taxon>Deinococcaceae</taxon>
        <taxon>Deinococcus</taxon>
    </lineage>
</organism>
<dbReference type="GO" id="GO:0008320">
    <property type="term" value="F:protein transmembrane transporter activity"/>
    <property type="evidence" value="ECO:0007669"/>
    <property type="project" value="UniProtKB-UniRule"/>
</dbReference>
<keyword evidence="4 9" id="KW-0812">Transmembrane</keyword>
<comment type="caution">
    <text evidence="10">The sequence shown here is derived from an EMBL/GenBank/DDBJ whole genome shotgun (WGS) entry which is preliminary data.</text>
</comment>
<dbReference type="Proteomes" id="UP000603865">
    <property type="component" value="Unassembled WGS sequence"/>
</dbReference>
<evidence type="ECO:0000256" key="1">
    <source>
        <dbReference type="ARBA" id="ARBA00004162"/>
    </source>
</evidence>
<protein>
    <recommendedName>
        <fullName evidence="9">Sec-independent protein translocase protein TatA</fullName>
    </recommendedName>
</protein>
<keyword evidence="11" id="KW-1185">Reference proteome</keyword>
<dbReference type="Pfam" id="PF02416">
    <property type="entry name" value="TatA_B_E"/>
    <property type="match status" value="1"/>
</dbReference>
<sequence>MGPVEIILIVVVVVLLFGARKLPEIGKGLGQGIKEFKQTATAKDDGTTVTVVKPEDRS</sequence>
<reference evidence="10" key="2">
    <citation type="submission" date="2020-09" db="EMBL/GenBank/DDBJ databases">
        <authorList>
            <person name="Sun Q."/>
            <person name="Ohkuma M."/>
        </authorList>
    </citation>
    <scope>NUCLEOTIDE SEQUENCE</scope>
    <source>
        <strain evidence="10">JCM 31311</strain>
    </source>
</reference>
<dbReference type="InterPro" id="IPR006312">
    <property type="entry name" value="TatA/E"/>
</dbReference>
<keyword evidence="8 9" id="KW-0472">Membrane</keyword>
<dbReference type="HAMAP" id="MF_00236">
    <property type="entry name" value="TatA_E"/>
    <property type="match status" value="1"/>
</dbReference>
<evidence type="ECO:0000256" key="7">
    <source>
        <dbReference type="ARBA" id="ARBA00023010"/>
    </source>
</evidence>
<gene>
    <name evidence="9" type="primary">tatA</name>
    <name evidence="10" type="ORF">GCM10008957_12700</name>
</gene>
<dbReference type="NCBIfam" id="TIGR01411">
    <property type="entry name" value="tatAE"/>
    <property type="match status" value="1"/>
</dbReference>
<keyword evidence="6 9" id="KW-1133">Transmembrane helix</keyword>
<evidence type="ECO:0000256" key="2">
    <source>
        <dbReference type="ARBA" id="ARBA00022448"/>
    </source>
</evidence>